<proteinExistence type="predicted"/>
<gene>
    <name evidence="1" type="ORF">Patl1_17728</name>
</gene>
<reference evidence="2" key="1">
    <citation type="journal article" date="2023" name="G3 (Bethesda)">
        <title>Genome assembly and association tests identify interacting loci associated with vigor, precocity, and sex in interspecific pistachio rootstocks.</title>
        <authorList>
            <person name="Palmer W."/>
            <person name="Jacygrad E."/>
            <person name="Sagayaradj S."/>
            <person name="Cavanaugh K."/>
            <person name="Han R."/>
            <person name="Bertier L."/>
            <person name="Beede B."/>
            <person name="Kafkas S."/>
            <person name="Golino D."/>
            <person name="Preece J."/>
            <person name="Michelmore R."/>
        </authorList>
    </citation>
    <scope>NUCLEOTIDE SEQUENCE [LARGE SCALE GENOMIC DNA]</scope>
</reference>
<protein>
    <submittedName>
        <fullName evidence="1">Uncharacterized protein</fullName>
    </submittedName>
</protein>
<comment type="caution">
    <text evidence="1">The sequence shown here is derived from an EMBL/GenBank/DDBJ whole genome shotgun (WGS) entry which is preliminary data.</text>
</comment>
<evidence type="ECO:0000313" key="1">
    <source>
        <dbReference type="EMBL" id="KAJ0105749.1"/>
    </source>
</evidence>
<dbReference type="EMBL" id="CM047898">
    <property type="protein sequence ID" value="KAJ0105749.1"/>
    <property type="molecule type" value="Genomic_DNA"/>
</dbReference>
<organism evidence="1 2">
    <name type="scientific">Pistacia atlantica</name>
    <dbReference type="NCBI Taxonomy" id="434234"/>
    <lineage>
        <taxon>Eukaryota</taxon>
        <taxon>Viridiplantae</taxon>
        <taxon>Streptophyta</taxon>
        <taxon>Embryophyta</taxon>
        <taxon>Tracheophyta</taxon>
        <taxon>Spermatophyta</taxon>
        <taxon>Magnoliopsida</taxon>
        <taxon>eudicotyledons</taxon>
        <taxon>Gunneridae</taxon>
        <taxon>Pentapetalae</taxon>
        <taxon>rosids</taxon>
        <taxon>malvids</taxon>
        <taxon>Sapindales</taxon>
        <taxon>Anacardiaceae</taxon>
        <taxon>Pistacia</taxon>
    </lineage>
</organism>
<dbReference type="Proteomes" id="UP001164250">
    <property type="component" value="Chromosome 2"/>
</dbReference>
<sequence length="700" mass="80498">MGNRRFAQVSTSDEDDDVPVVTTRTRRSEDTRQNKRKRIKLQEEEEEEEENDRVRESKRERKGKDMERGAGKNRNKRAKEQEEEEEEEEQPQEDAKPVGEPVRASGKGRGRRNHYEAFEFDGNKYELEDPVLLVPEDKKQKPYVAILKDIAQNIKDGNMTVTGQWFYRPEEADRKGGGNWQSRDTRELFYSFHRDEIPAESVMHKCVVHFVPINKQLPNRKQHPGFIVQKVYDTVERKLWKLTDKDYEDNKQHEIDLLVQKTRARLGELPDVEPEETVVQDQVQQEDQSKTKRFLRKKSISPLDVTREEETTTRSDQLLKAETPGSCTSNTSEYYGILTKFKVLTGETHRDKWLERLLQGIKYMCSAPDSSNGDDNVEGGVDGLDHERDNKRLGTANGSQEKSQKRSKFFIWPDSAVPAVTALEKASHDALSLDFQKYNQKMRQLVFNLKATALLARRLLNGELEPSKMINMSPNELKVLFFHVCTCGIYFFFCSLDMKWFSSDPWLLSHCLDLHRVRGVIWLDKAKESSWCRYGKVPPLLQLHTDASSAYTQLICLDGLTAEEIAPKEPDELERMQMTDARCSRCNELKVGVRDIIQAGHGDRYQLECIGCGHNWYASRDEASTLTIDGPSSAKMVGTAPLATTKFESLEKKLLSPRDDKSAVDVLKKSSEAYMPVLEAQRSFGKIKNEENPESTKKEE</sequence>
<keyword evidence="2" id="KW-1185">Reference proteome</keyword>
<name>A0ACC1C0Y7_9ROSI</name>
<evidence type="ECO:0000313" key="2">
    <source>
        <dbReference type="Proteomes" id="UP001164250"/>
    </source>
</evidence>
<accession>A0ACC1C0Y7</accession>